<keyword evidence="2" id="KW-1185">Reference proteome</keyword>
<reference evidence="1" key="1">
    <citation type="journal article" date="2020" name="Stud. Mycol.">
        <title>101 Dothideomycetes genomes: a test case for predicting lifestyles and emergence of pathogens.</title>
        <authorList>
            <person name="Haridas S."/>
            <person name="Albert R."/>
            <person name="Binder M."/>
            <person name="Bloem J."/>
            <person name="Labutti K."/>
            <person name="Salamov A."/>
            <person name="Andreopoulos B."/>
            <person name="Baker S."/>
            <person name="Barry K."/>
            <person name="Bills G."/>
            <person name="Bluhm B."/>
            <person name="Cannon C."/>
            <person name="Castanera R."/>
            <person name="Culley D."/>
            <person name="Daum C."/>
            <person name="Ezra D."/>
            <person name="Gonzalez J."/>
            <person name="Henrissat B."/>
            <person name="Kuo A."/>
            <person name="Liang C."/>
            <person name="Lipzen A."/>
            <person name="Lutzoni F."/>
            <person name="Magnuson J."/>
            <person name="Mondo S."/>
            <person name="Nolan M."/>
            <person name="Ohm R."/>
            <person name="Pangilinan J."/>
            <person name="Park H.-J."/>
            <person name="Ramirez L."/>
            <person name="Alfaro M."/>
            <person name="Sun H."/>
            <person name="Tritt A."/>
            <person name="Yoshinaga Y."/>
            <person name="Zwiers L.-H."/>
            <person name="Turgeon B."/>
            <person name="Goodwin S."/>
            <person name="Spatafora J."/>
            <person name="Crous P."/>
            <person name="Grigoriev I."/>
        </authorList>
    </citation>
    <scope>NUCLEOTIDE SEQUENCE</scope>
    <source>
        <strain evidence="1">CBS 119687</strain>
    </source>
</reference>
<dbReference type="EMBL" id="ML977515">
    <property type="protein sequence ID" value="KAF2125824.1"/>
    <property type="molecule type" value="Genomic_DNA"/>
</dbReference>
<protein>
    <submittedName>
        <fullName evidence="1">Uncharacterized protein</fullName>
    </submittedName>
</protein>
<organism evidence="1 2">
    <name type="scientific">Dothidotthia symphoricarpi CBS 119687</name>
    <dbReference type="NCBI Taxonomy" id="1392245"/>
    <lineage>
        <taxon>Eukaryota</taxon>
        <taxon>Fungi</taxon>
        <taxon>Dikarya</taxon>
        <taxon>Ascomycota</taxon>
        <taxon>Pezizomycotina</taxon>
        <taxon>Dothideomycetes</taxon>
        <taxon>Pleosporomycetidae</taxon>
        <taxon>Pleosporales</taxon>
        <taxon>Dothidotthiaceae</taxon>
        <taxon>Dothidotthia</taxon>
    </lineage>
</organism>
<evidence type="ECO:0000313" key="2">
    <source>
        <dbReference type="Proteomes" id="UP000799771"/>
    </source>
</evidence>
<gene>
    <name evidence="1" type="ORF">P153DRAFT_94438</name>
</gene>
<accession>A0A6A6A3Y2</accession>
<sequence>MQLCHIPPFDRPEQYPMHRKRASDWVQSADARIEIGNGKFALVVGSSFFVEHVLEVVHSIAAGNDDAITRENSARKRLQNVQPYSLRER</sequence>
<dbReference type="Proteomes" id="UP000799771">
    <property type="component" value="Unassembled WGS sequence"/>
</dbReference>
<dbReference type="GeneID" id="54413942"/>
<evidence type="ECO:0000313" key="1">
    <source>
        <dbReference type="EMBL" id="KAF2125824.1"/>
    </source>
</evidence>
<name>A0A6A6A3Y2_9PLEO</name>
<dbReference type="RefSeq" id="XP_033520216.1">
    <property type="nucleotide sequence ID" value="XM_033673510.1"/>
</dbReference>
<proteinExistence type="predicted"/>
<dbReference type="AlphaFoldDB" id="A0A6A6A3Y2"/>